<dbReference type="Pfam" id="PF13868">
    <property type="entry name" value="TPH"/>
    <property type="match status" value="1"/>
</dbReference>
<evidence type="ECO:0000256" key="12">
    <source>
        <dbReference type="ARBA" id="ARBA00023273"/>
    </source>
</evidence>
<dbReference type="GO" id="GO:0031514">
    <property type="term" value="C:motile cilium"/>
    <property type="evidence" value="ECO:0007669"/>
    <property type="project" value="TreeGrafter"/>
</dbReference>
<evidence type="ECO:0000256" key="6">
    <source>
        <dbReference type="ARBA" id="ARBA00022846"/>
    </source>
</evidence>
<keyword evidence="5" id="KW-0963">Cytoplasm</keyword>
<feature type="domain" description="Trichohyalin-plectin-homology" evidence="16">
    <location>
        <begin position="120"/>
        <end position="470"/>
    </location>
</feature>
<evidence type="ECO:0000313" key="18">
    <source>
        <dbReference type="Proteomes" id="UP001153954"/>
    </source>
</evidence>
<keyword evidence="11" id="KW-0469">Meiosis</keyword>
<evidence type="ECO:0000256" key="2">
    <source>
        <dbReference type="ARBA" id="ARBA00004611"/>
    </source>
</evidence>
<evidence type="ECO:0000256" key="13">
    <source>
        <dbReference type="ARBA" id="ARBA00046114"/>
    </source>
</evidence>
<sequence>MGTLPQIRSLPNIFNYFRYAMIEPKTELQKNAIVEARRKELESYQRAIDIQWLNSRMEDGRMGRCLALIQKEAEMEKDFQERTDHAAIVDARAKKEIALGIEIAKERREEACQLLRRHYLREHDPSLRELVKKLQAGYVRRDQQQQILHNQYRRLQEKAEENRANRALAEASYDDQEARERDEQFKIERNHQYCMAIQQQLVNKQRQKQCEYEEMLIEKRNIDDVMRTIADEDQRELQHKHDQTEKMRNEMITFQKAREAWKDKQKEMVVIEDRKIEEQRQVASDRSSAIVAERERKIQLKDESNEKVAIKMLADEAARQHREDLISELQHQECEDKNRQDDLAEWTRSERAKVDMKEGLLAQMEDKKLEATSERARDVGFRRSMESQMADEDEIEEEKKRKIKAKNDQYSADLQQQILDNAARRQKEKAFEEKRNREEYEQDQEWRKEVLEERKKIMEDHVPKLLGYVQPGVISQEDVANPRLADLGINIKTSNRPKRLPKCNAQCRILREY</sequence>
<accession>A0AAU9V773</accession>
<comment type="similarity">
    <text evidence="3">Belongs to the MNS1 family.</text>
</comment>
<evidence type="ECO:0000256" key="15">
    <source>
        <dbReference type="SAM" id="MobiDB-lite"/>
    </source>
</evidence>
<dbReference type="GO" id="GO:0044782">
    <property type="term" value="P:cilium organization"/>
    <property type="evidence" value="ECO:0007669"/>
    <property type="project" value="TreeGrafter"/>
</dbReference>
<dbReference type="EMBL" id="CAKOGL010000028">
    <property type="protein sequence ID" value="CAH2105923.1"/>
    <property type="molecule type" value="Genomic_DNA"/>
</dbReference>
<evidence type="ECO:0000256" key="8">
    <source>
        <dbReference type="ARBA" id="ARBA00023069"/>
    </source>
</evidence>
<evidence type="ECO:0000256" key="14">
    <source>
        <dbReference type="SAM" id="Coils"/>
    </source>
</evidence>
<evidence type="ECO:0000256" key="5">
    <source>
        <dbReference type="ARBA" id="ARBA00022490"/>
    </source>
</evidence>
<protein>
    <recommendedName>
        <fullName evidence="4">Meiosis-specific nuclear structural protein 1</fullName>
    </recommendedName>
</protein>
<evidence type="ECO:0000256" key="4">
    <source>
        <dbReference type="ARBA" id="ARBA00014813"/>
    </source>
</evidence>
<dbReference type="InterPro" id="IPR026504">
    <property type="entry name" value="MNS1"/>
</dbReference>
<dbReference type="AlphaFoldDB" id="A0AAU9V773"/>
<keyword evidence="6" id="KW-0282">Flagellum</keyword>
<keyword evidence="18" id="KW-1185">Reference proteome</keyword>
<keyword evidence="7 14" id="KW-0175">Coiled coil</keyword>
<dbReference type="InterPro" id="IPR043597">
    <property type="entry name" value="TPH_dom"/>
</dbReference>
<name>A0AAU9V773_EUPED</name>
<dbReference type="GO" id="GO:0051321">
    <property type="term" value="P:meiotic cell cycle"/>
    <property type="evidence" value="ECO:0007669"/>
    <property type="project" value="UniProtKB-KW"/>
</dbReference>
<evidence type="ECO:0000256" key="9">
    <source>
        <dbReference type="ARBA" id="ARBA00023212"/>
    </source>
</evidence>
<evidence type="ECO:0000256" key="10">
    <source>
        <dbReference type="ARBA" id="ARBA00023242"/>
    </source>
</evidence>
<keyword evidence="10" id="KW-0539">Nucleus</keyword>
<feature type="region of interest" description="Disordered" evidence="15">
    <location>
        <begin position="385"/>
        <end position="404"/>
    </location>
</feature>
<keyword evidence="12" id="KW-0966">Cell projection</keyword>
<organism evidence="17 18">
    <name type="scientific">Euphydryas editha</name>
    <name type="common">Edith's checkerspot</name>
    <dbReference type="NCBI Taxonomy" id="104508"/>
    <lineage>
        <taxon>Eukaryota</taxon>
        <taxon>Metazoa</taxon>
        <taxon>Ecdysozoa</taxon>
        <taxon>Arthropoda</taxon>
        <taxon>Hexapoda</taxon>
        <taxon>Insecta</taxon>
        <taxon>Pterygota</taxon>
        <taxon>Neoptera</taxon>
        <taxon>Endopterygota</taxon>
        <taxon>Lepidoptera</taxon>
        <taxon>Glossata</taxon>
        <taxon>Ditrysia</taxon>
        <taxon>Papilionoidea</taxon>
        <taxon>Nymphalidae</taxon>
        <taxon>Nymphalinae</taxon>
        <taxon>Euphydryas</taxon>
    </lineage>
</organism>
<dbReference type="PANTHER" id="PTHR19265">
    <property type="entry name" value="MEIOSIS-SPECIFIC NUCLEAR STRUCTURAL PROTEIN 1"/>
    <property type="match status" value="1"/>
</dbReference>
<gene>
    <name evidence="17" type="ORF">EEDITHA_LOCUS20121</name>
</gene>
<feature type="coiled-coil region" evidence="14">
    <location>
        <begin position="145"/>
        <end position="172"/>
    </location>
</feature>
<evidence type="ECO:0000256" key="11">
    <source>
        <dbReference type="ARBA" id="ARBA00023254"/>
    </source>
</evidence>
<dbReference type="Proteomes" id="UP001153954">
    <property type="component" value="Unassembled WGS sequence"/>
</dbReference>
<reference evidence="17" key="1">
    <citation type="submission" date="2022-03" db="EMBL/GenBank/DDBJ databases">
        <authorList>
            <person name="Tunstrom K."/>
        </authorList>
    </citation>
    <scope>NUCLEOTIDE SEQUENCE</scope>
</reference>
<comment type="function">
    <text evidence="13">Microtubule inner protein (MIP) part of the dynein-decorated doublet microtubules (DMTs) in cilia axoneme, which is required for motile cilia beating. May play a role in the control of meiotic division and germ cell differentiation through regulation of pairing and recombination during meiosis. Required for sperm flagella assembly. May play a role in the assembly and function of the outer dynein arm-docking complex (ODA-DC). ODA-DC mediates outer dynein arms (ODA) binding onto the axonemal doublet microtubules.</text>
</comment>
<evidence type="ECO:0000259" key="16">
    <source>
        <dbReference type="Pfam" id="PF13868"/>
    </source>
</evidence>
<evidence type="ECO:0000313" key="17">
    <source>
        <dbReference type="EMBL" id="CAH2105923.1"/>
    </source>
</evidence>
<evidence type="ECO:0000256" key="7">
    <source>
        <dbReference type="ARBA" id="ARBA00023054"/>
    </source>
</evidence>
<keyword evidence="8" id="KW-0969">Cilium</keyword>
<keyword evidence="9" id="KW-0206">Cytoskeleton</keyword>
<proteinExistence type="inferred from homology"/>
<evidence type="ECO:0000256" key="3">
    <source>
        <dbReference type="ARBA" id="ARBA00009158"/>
    </source>
</evidence>
<dbReference type="PANTHER" id="PTHR19265:SF0">
    <property type="entry name" value="MEIOSIS-SPECIFIC NUCLEAR STRUCTURAL PROTEIN 1"/>
    <property type="match status" value="1"/>
</dbReference>
<comment type="subcellular location">
    <subcellularLocation>
        <location evidence="2">Cytoplasm</location>
        <location evidence="2">Cytoskeleton</location>
        <location evidence="2">Flagellum axoneme</location>
    </subcellularLocation>
    <subcellularLocation>
        <location evidence="1">Nucleus</location>
    </subcellularLocation>
</comment>
<comment type="caution">
    <text evidence="17">The sequence shown here is derived from an EMBL/GenBank/DDBJ whole genome shotgun (WGS) entry which is preliminary data.</text>
</comment>
<dbReference type="GO" id="GO:0005634">
    <property type="term" value="C:nucleus"/>
    <property type="evidence" value="ECO:0007669"/>
    <property type="project" value="UniProtKB-SubCell"/>
</dbReference>
<evidence type="ECO:0000256" key="1">
    <source>
        <dbReference type="ARBA" id="ARBA00004123"/>
    </source>
</evidence>